<keyword evidence="5" id="KW-1185">Reference proteome</keyword>
<evidence type="ECO:0000313" key="4">
    <source>
        <dbReference type="EMBL" id="KZV87297.1"/>
    </source>
</evidence>
<dbReference type="InParanoid" id="A0A165EMP4"/>
<evidence type="ECO:0000259" key="3">
    <source>
        <dbReference type="Pfam" id="PF05368"/>
    </source>
</evidence>
<dbReference type="Proteomes" id="UP000077266">
    <property type="component" value="Unassembled WGS sequence"/>
</dbReference>
<evidence type="ECO:0000313" key="5">
    <source>
        <dbReference type="Proteomes" id="UP000077266"/>
    </source>
</evidence>
<keyword evidence="2" id="KW-0521">NADP</keyword>
<accession>A0A165EMP4</accession>
<dbReference type="EMBL" id="KV426130">
    <property type="protein sequence ID" value="KZV87297.1"/>
    <property type="molecule type" value="Genomic_DNA"/>
</dbReference>
<dbReference type="Gene3D" id="3.40.50.720">
    <property type="entry name" value="NAD(P)-binding Rossmann-like Domain"/>
    <property type="match status" value="1"/>
</dbReference>
<comment type="similarity">
    <text evidence="1">Belongs to the NmrA-type oxidoreductase family.</text>
</comment>
<protein>
    <recommendedName>
        <fullName evidence="3">NmrA-like domain-containing protein</fullName>
    </recommendedName>
</protein>
<evidence type="ECO:0000256" key="2">
    <source>
        <dbReference type="ARBA" id="ARBA00022857"/>
    </source>
</evidence>
<dbReference type="InterPro" id="IPR051164">
    <property type="entry name" value="NmrA-like_oxidored"/>
</dbReference>
<dbReference type="InterPro" id="IPR008030">
    <property type="entry name" value="NmrA-like"/>
</dbReference>
<feature type="domain" description="NmrA-like" evidence="3">
    <location>
        <begin position="108"/>
        <end position="172"/>
    </location>
</feature>
<name>A0A165EMP4_EXIGL</name>
<reference evidence="4 5" key="1">
    <citation type="journal article" date="2016" name="Mol. Biol. Evol.">
        <title>Comparative Genomics of Early-Diverging Mushroom-Forming Fungi Provides Insights into the Origins of Lignocellulose Decay Capabilities.</title>
        <authorList>
            <person name="Nagy L.G."/>
            <person name="Riley R."/>
            <person name="Tritt A."/>
            <person name="Adam C."/>
            <person name="Daum C."/>
            <person name="Floudas D."/>
            <person name="Sun H."/>
            <person name="Yadav J.S."/>
            <person name="Pangilinan J."/>
            <person name="Larsson K.H."/>
            <person name="Matsuura K."/>
            <person name="Barry K."/>
            <person name="Labutti K."/>
            <person name="Kuo R."/>
            <person name="Ohm R.A."/>
            <person name="Bhattacharya S.S."/>
            <person name="Shirouzu T."/>
            <person name="Yoshinaga Y."/>
            <person name="Martin F.M."/>
            <person name="Grigoriev I.V."/>
            <person name="Hibbett D.S."/>
        </authorList>
    </citation>
    <scope>NUCLEOTIDE SEQUENCE [LARGE SCALE GENOMIC DNA]</scope>
    <source>
        <strain evidence="4 5">HHB12029</strain>
    </source>
</reference>
<gene>
    <name evidence="4" type="ORF">EXIGLDRAFT_697655</name>
</gene>
<dbReference type="SUPFAM" id="SSF51735">
    <property type="entry name" value="NAD(P)-binding Rossmann-fold domains"/>
    <property type="match status" value="1"/>
</dbReference>
<dbReference type="InterPro" id="IPR036291">
    <property type="entry name" value="NAD(P)-bd_dom_sf"/>
</dbReference>
<dbReference type="AlphaFoldDB" id="A0A165EMP4"/>
<sequence length="225" mass="24239">MSVSFLVTGGTGHQGGSVPTAKELESLGAMLFVGDYSNVEAINKATFGVRATSSIQPRNLRTRGAKPNRRSVSLTPLSLQAPWSISSPAPDSRRTQTRIIPFIEWKRAVEDVDIGRWTAAAFAHPETFAGKELDLSAENVTHEEAVSALSKVSGVEIATAFFEPADVVKDAPAGDLTAPLRGASAAIQNQELAELKGYGVRFTTFVEFLEKNKAARSRSKRDFMS</sequence>
<dbReference type="OrthoDB" id="419598at2759"/>
<evidence type="ECO:0000256" key="1">
    <source>
        <dbReference type="ARBA" id="ARBA00006328"/>
    </source>
</evidence>
<proteinExistence type="inferred from homology"/>
<dbReference type="PANTHER" id="PTHR42748:SF7">
    <property type="entry name" value="NMRA LIKE REDOX SENSOR 1-RELATED"/>
    <property type="match status" value="1"/>
</dbReference>
<dbReference type="PANTHER" id="PTHR42748">
    <property type="entry name" value="NITROGEN METABOLITE REPRESSION PROTEIN NMRA FAMILY MEMBER"/>
    <property type="match status" value="1"/>
</dbReference>
<dbReference type="Gene3D" id="3.90.25.10">
    <property type="entry name" value="UDP-galactose 4-epimerase, domain 1"/>
    <property type="match status" value="1"/>
</dbReference>
<organism evidence="4 5">
    <name type="scientific">Exidia glandulosa HHB12029</name>
    <dbReference type="NCBI Taxonomy" id="1314781"/>
    <lineage>
        <taxon>Eukaryota</taxon>
        <taxon>Fungi</taxon>
        <taxon>Dikarya</taxon>
        <taxon>Basidiomycota</taxon>
        <taxon>Agaricomycotina</taxon>
        <taxon>Agaricomycetes</taxon>
        <taxon>Auriculariales</taxon>
        <taxon>Exidiaceae</taxon>
        <taxon>Exidia</taxon>
    </lineage>
</organism>
<dbReference type="Pfam" id="PF05368">
    <property type="entry name" value="NmrA"/>
    <property type="match status" value="1"/>
</dbReference>